<comment type="subcellular location">
    <subcellularLocation>
        <location evidence="1">Cell projection</location>
        <location evidence="1">Cilium</location>
        <location evidence="1">Flagellum</location>
    </subcellularLocation>
</comment>
<evidence type="ECO:0000256" key="3">
    <source>
        <dbReference type="ARBA" id="ARBA00022737"/>
    </source>
</evidence>
<dbReference type="Pfam" id="PF02493">
    <property type="entry name" value="MORN"/>
    <property type="match status" value="2"/>
</dbReference>
<dbReference type="OrthoDB" id="300500at2759"/>
<dbReference type="InterPro" id="IPR003409">
    <property type="entry name" value="MORN"/>
</dbReference>
<dbReference type="Proteomes" id="UP000784294">
    <property type="component" value="Unassembled WGS sequence"/>
</dbReference>
<evidence type="ECO:0000313" key="7">
    <source>
        <dbReference type="EMBL" id="VEL15522.1"/>
    </source>
</evidence>
<dbReference type="Gene3D" id="2.20.110.10">
    <property type="entry name" value="Histone H3 K4-specific methyltransferase SET7/9 N-terminal domain"/>
    <property type="match status" value="1"/>
</dbReference>
<accession>A0A448WMJ0</accession>
<dbReference type="SUPFAM" id="SSF82185">
    <property type="entry name" value="Histone H3 K4-specific methyltransferase SET7/9 N-terminal domain"/>
    <property type="match status" value="1"/>
</dbReference>
<keyword evidence="4" id="KW-0282">Flagellum</keyword>
<protein>
    <recommendedName>
        <fullName evidence="2">MORN repeat-containing protein 5</fullName>
    </recommendedName>
</protein>
<organism evidence="7 8">
    <name type="scientific">Protopolystoma xenopodis</name>
    <dbReference type="NCBI Taxonomy" id="117903"/>
    <lineage>
        <taxon>Eukaryota</taxon>
        <taxon>Metazoa</taxon>
        <taxon>Spiralia</taxon>
        <taxon>Lophotrochozoa</taxon>
        <taxon>Platyhelminthes</taxon>
        <taxon>Monogenea</taxon>
        <taxon>Polyopisthocotylea</taxon>
        <taxon>Polystomatidea</taxon>
        <taxon>Polystomatidae</taxon>
        <taxon>Protopolystoma</taxon>
    </lineage>
</organism>
<evidence type="ECO:0000256" key="1">
    <source>
        <dbReference type="ARBA" id="ARBA00004230"/>
    </source>
</evidence>
<dbReference type="EMBL" id="CAAALY010024898">
    <property type="protein sequence ID" value="VEL15522.1"/>
    <property type="molecule type" value="Genomic_DNA"/>
</dbReference>
<keyword evidence="6" id="KW-0966">Cell projection</keyword>
<comment type="caution">
    <text evidence="7">The sequence shown here is derived from an EMBL/GenBank/DDBJ whole genome shotgun (WGS) entry which is preliminary data.</text>
</comment>
<dbReference type="AlphaFoldDB" id="A0A448WMJ0"/>
<sequence length="90" mass="10477">MEGFGKYKLPTDTQYEGSMKDGMFHGHGTLYFPEGNKYVAEWDKGKPYNGKFIFADGLEFNDTTWDYCNRFDRRFYTEICNGIKPAGTLF</sequence>
<keyword evidence="8" id="KW-1185">Reference proteome</keyword>
<evidence type="ECO:0000313" key="8">
    <source>
        <dbReference type="Proteomes" id="UP000784294"/>
    </source>
</evidence>
<evidence type="ECO:0000256" key="6">
    <source>
        <dbReference type="ARBA" id="ARBA00023273"/>
    </source>
</evidence>
<name>A0A448WMJ0_9PLAT</name>
<gene>
    <name evidence="7" type="ORF">PXEA_LOCUS8962</name>
</gene>
<dbReference type="PANTHER" id="PTHR46437:SF1">
    <property type="entry name" value="MORN REPEAT-CONTAINING PROTEIN 5"/>
    <property type="match status" value="1"/>
</dbReference>
<reference evidence="7" key="1">
    <citation type="submission" date="2018-11" db="EMBL/GenBank/DDBJ databases">
        <authorList>
            <consortium name="Pathogen Informatics"/>
        </authorList>
    </citation>
    <scope>NUCLEOTIDE SEQUENCE</scope>
</reference>
<evidence type="ECO:0000256" key="2">
    <source>
        <dbReference type="ARBA" id="ARBA00016322"/>
    </source>
</evidence>
<keyword evidence="3" id="KW-0677">Repeat</keyword>
<dbReference type="InterPro" id="IPR042814">
    <property type="entry name" value="Morn5"/>
</dbReference>
<keyword evidence="5" id="KW-0969">Cilium</keyword>
<dbReference type="PANTHER" id="PTHR46437">
    <property type="entry name" value="MORN REPEAT-CONTAINING PROTEIN 5"/>
    <property type="match status" value="1"/>
</dbReference>
<evidence type="ECO:0000256" key="5">
    <source>
        <dbReference type="ARBA" id="ARBA00023069"/>
    </source>
</evidence>
<proteinExistence type="predicted"/>
<dbReference type="GO" id="GO:0031514">
    <property type="term" value="C:motile cilium"/>
    <property type="evidence" value="ECO:0007669"/>
    <property type="project" value="UniProtKB-SubCell"/>
</dbReference>
<evidence type="ECO:0000256" key="4">
    <source>
        <dbReference type="ARBA" id="ARBA00022846"/>
    </source>
</evidence>